<sequence length="364" mass="42542">MSQQRDCPPQALDGFTRLPMEMNIQIMMLLDPQQLLSLTAASPAVRRHFLGDHRESILKPQLQLIYKYYGHPASIPLIVLLSRLRALRARLKGRPKSEIEHELEPILTLVLSHDIMVMPSQWQSNLHIVTAAVGLIQEISHVFNKWRRNYGIGPDNGLSKATQRHTWIFVESFLRFECFSNICYEPDGFLFQNMCNFKHIFLQKFQVNIAFSSSDLRPWGWDQDCEKGTWEDWIYAFDAPDHYKRKYQDLVRSVRQLLPPGSPTITAPGKDTPETTTESEIAYFLGRTHREKEPFGYHLSLKGNHLLTHLWSLKTHARSISIVKEFSNFLASHPFCDSIYPGNIEEMKFIHETWRFNRRLFEEE</sequence>
<accession>A0A8H5YXV9</accession>
<comment type="caution">
    <text evidence="1">The sequence shown here is derived from an EMBL/GenBank/DDBJ whole genome shotgun (WGS) entry which is preliminary data.</text>
</comment>
<name>A0A8H5YXV9_9HYPO</name>
<protein>
    <submittedName>
        <fullName evidence="1">Uracil catabolism 4</fullName>
    </submittedName>
</protein>
<evidence type="ECO:0000313" key="2">
    <source>
        <dbReference type="Proteomes" id="UP000532311"/>
    </source>
</evidence>
<dbReference type="EMBL" id="JAAQPF010000021">
    <property type="protein sequence ID" value="KAF5720259.1"/>
    <property type="molecule type" value="Genomic_DNA"/>
</dbReference>
<dbReference type="AlphaFoldDB" id="A0A8H5YXV9"/>
<evidence type="ECO:0000313" key="1">
    <source>
        <dbReference type="EMBL" id="KAF5720259.1"/>
    </source>
</evidence>
<organism evidence="1 2">
    <name type="scientific">Fusarium globosum</name>
    <dbReference type="NCBI Taxonomy" id="78864"/>
    <lineage>
        <taxon>Eukaryota</taxon>
        <taxon>Fungi</taxon>
        <taxon>Dikarya</taxon>
        <taxon>Ascomycota</taxon>
        <taxon>Pezizomycotina</taxon>
        <taxon>Sordariomycetes</taxon>
        <taxon>Hypocreomycetidae</taxon>
        <taxon>Hypocreales</taxon>
        <taxon>Nectriaceae</taxon>
        <taxon>Fusarium</taxon>
        <taxon>Fusarium fujikuroi species complex</taxon>
    </lineage>
</organism>
<reference evidence="1 2" key="1">
    <citation type="submission" date="2020-05" db="EMBL/GenBank/DDBJ databases">
        <title>Identification and distribution of gene clusters putatively required for synthesis of sphingolipid metabolism inhibitors in phylogenetically diverse species of the filamentous fungus Fusarium.</title>
        <authorList>
            <person name="Kim H.-S."/>
            <person name="Busman M."/>
            <person name="Brown D.W."/>
            <person name="Divon H."/>
            <person name="Uhlig S."/>
            <person name="Proctor R.H."/>
        </authorList>
    </citation>
    <scope>NUCLEOTIDE SEQUENCE [LARGE SCALE GENOMIC DNA]</scope>
    <source>
        <strain evidence="1 2">NRRL 26131</strain>
    </source>
</reference>
<proteinExistence type="predicted"/>
<keyword evidence="2" id="KW-1185">Reference proteome</keyword>
<dbReference type="Proteomes" id="UP000532311">
    <property type="component" value="Unassembled WGS sequence"/>
</dbReference>
<gene>
    <name evidence="1" type="ORF">FGLOB1_769</name>
</gene>